<evidence type="ECO:0000313" key="1">
    <source>
        <dbReference type="EMBL" id="SOQ59148.1"/>
    </source>
</evidence>
<dbReference type="EMBL" id="ODYU01012706">
    <property type="protein sequence ID" value="SOQ59148.1"/>
    <property type="molecule type" value="Genomic_DNA"/>
</dbReference>
<accession>A0A2H1X1M3</accession>
<proteinExistence type="predicted"/>
<sequence>MPQTSSALGEARGSVRLLLTKHHPIFVVYVGVEPETATASRQRACSASPTRYKLAVELQARRQHFVIKTMRPFFVYA</sequence>
<protein>
    <submittedName>
        <fullName evidence="1">SFRICE_024682</fullName>
    </submittedName>
</protein>
<reference evidence="1" key="1">
    <citation type="submission" date="2016-07" db="EMBL/GenBank/DDBJ databases">
        <authorList>
            <person name="Bretaudeau A."/>
        </authorList>
    </citation>
    <scope>NUCLEOTIDE SEQUENCE</scope>
    <source>
        <strain evidence="1">Rice</strain>
        <tissue evidence="1">Whole body</tissue>
    </source>
</reference>
<dbReference type="AlphaFoldDB" id="A0A2H1X1M3"/>
<gene>
    <name evidence="1" type="ORF">SFRICE_024682</name>
</gene>
<organism evidence="1">
    <name type="scientific">Spodoptera frugiperda</name>
    <name type="common">Fall armyworm</name>
    <dbReference type="NCBI Taxonomy" id="7108"/>
    <lineage>
        <taxon>Eukaryota</taxon>
        <taxon>Metazoa</taxon>
        <taxon>Ecdysozoa</taxon>
        <taxon>Arthropoda</taxon>
        <taxon>Hexapoda</taxon>
        <taxon>Insecta</taxon>
        <taxon>Pterygota</taxon>
        <taxon>Neoptera</taxon>
        <taxon>Endopterygota</taxon>
        <taxon>Lepidoptera</taxon>
        <taxon>Glossata</taxon>
        <taxon>Ditrysia</taxon>
        <taxon>Noctuoidea</taxon>
        <taxon>Noctuidae</taxon>
        <taxon>Amphipyrinae</taxon>
        <taxon>Spodoptera</taxon>
    </lineage>
</organism>
<name>A0A2H1X1M3_SPOFR</name>